<dbReference type="InterPro" id="IPR018181">
    <property type="entry name" value="Heat_shock_70_CS"/>
</dbReference>
<dbReference type="Pfam" id="PF00012">
    <property type="entry name" value="HSP70"/>
    <property type="match status" value="2"/>
</dbReference>
<dbReference type="InterPro" id="IPR029047">
    <property type="entry name" value="HSP70_peptide-bd_sf"/>
</dbReference>
<dbReference type="InterPro" id="IPR013126">
    <property type="entry name" value="Hsp_70_fam"/>
</dbReference>
<sequence length="640" mass="73749">MNEEYVVGIDLGTTNSCMARYDEHHQRVEVIKSKEGKEMIESIVRFTKEGRIIGEEARRSTQGVIIYDTKRLIGKKYDEEIEKEGEKLGYRIRRNEKNGEVEIGVSEEEWYSAEEIGNMIIRKLIEEAKEQYKIAPKKAVIAVPAHFKDEERKATIYAGEIAGLEVIGIINEPTAAAIAYGYDRKYSEGKTILVFDIGGGTFDITLIRMNNRNQRVIATEGERHLGGKDIDRKVEEILMKKWKANDKKKAEESYKRKKYQIEKISEEIKIILSTNQRCNVDLSEFYEEEEEIINIEISRQEVEEASKEIFEKCIKCIERMFEDETIKNKGISKESVEEVILVGGTSKIPKIREMVSEYFDLIPNREIDPDQTVARGAALVGFELFKEGINKRTDQTYEEITEGINEKKEEINEKKAEINEKKEEEKDIKIPTYNDITSHSIQLKTKQGFSTLIKRFTRLPVKHIQEFKTSNGYSRTACFPIFEGEGNKEEELSYLETFTISGLPELPAGAVRFEVECEITIDGTIHVIARTIEPKELHLAEEIEVSNKKQKDKQENLTTLIQRSNLLDSQDIELKKIKSLHSEKNRLLHTLKKQGKTNEIQLINSWFKSNPNASSIQIKSFLDNFTHSFYSLSSFLSSFN</sequence>
<dbReference type="PROSITE" id="PS01036">
    <property type="entry name" value="HSP70_3"/>
    <property type="match status" value="1"/>
</dbReference>
<dbReference type="Gene3D" id="3.90.640.10">
    <property type="entry name" value="Actin, Chain A, domain 4"/>
    <property type="match status" value="1"/>
</dbReference>
<dbReference type="EMBL" id="BAAFRS010000278">
    <property type="protein sequence ID" value="GAB1226173.1"/>
    <property type="molecule type" value="Genomic_DNA"/>
</dbReference>
<dbReference type="PROSITE" id="PS00297">
    <property type="entry name" value="HSP70_1"/>
    <property type="match status" value="1"/>
</dbReference>
<name>A0ABQ0DBR2_9EUKA</name>
<dbReference type="PANTHER" id="PTHR19375">
    <property type="entry name" value="HEAT SHOCK PROTEIN 70KDA"/>
    <property type="match status" value="1"/>
</dbReference>
<dbReference type="PRINTS" id="PR00301">
    <property type="entry name" value="HEATSHOCK70"/>
</dbReference>
<dbReference type="SUPFAM" id="SSF53067">
    <property type="entry name" value="Actin-like ATPase domain"/>
    <property type="match status" value="2"/>
</dbReference>
<evidence type="ECO:0008006" key="8">
    <source>
        <dbReference type="Google" id="ProtNLM"/>
    </source>
</evidence>
<evidence type="ECO:0000313" key="7">
    <source>
        <dbReference type="Proteomes" id="UP001628156"/>
    </source>
</evidence>
<dbReference type="CDD" id="cd24029">
    <property type="entry name" value="ASKHA_NBD_HSP70_DnaK_HscA_HscC"/>
    <property type="match status" value="1"/>
</dbReference>
<dbReference type="InterPro" id="IPR043129">
    <property type="entry name" value="ATPase_NBD"/>
</dbReference>
<dbReference type="PROSITE" id="PS00329">
    <property type="entry name" value="HSP70_2"/>
    <property type="match status" value="1"/>
</dbReference>
<reference evidence="5" key="2">
    <citation type="submission" date="2024-08" db="EMBL/GenBank/DDBJ databases">
        <title>Draft genome assembly of Entamoeba nuttalli using a combination of long-read and short-read sequencing data.</title>
        <authorList>
            <person name="Tanaka M."/>
            <person name="Tachibana H."/>
        </authorList>
    </citation>
    <scope>NUCLEOTIDE SEQUENCE</scope>
    <source>
        <strain evidence="5">P19-061405</strain>
    </source>
</reference>
<evidence type="ECO:0000256" key="1">
    <source>
        <dbReference type="ARBA" id="ARBA00022741"/>
    </source>
</evidence>
<dbReference type="Proteomes" id="UP001628156">
    <property type="component" value="Unassembled WGS sequence"/>
</dbReference>
<protein>
    <recommendedName>
        <fullName evidence="8">Heat shock protein 70</fullName>
    </recommendedName>
</protein>
<keyword evidence="1 3" id="KW-0547">Nucleotide-binding</keyword>
<evidence type="ECO:0000313" key="6">
    <source>
        <dbReference type="EMBL" id="GAB1226173.1"/>
    </source>
</evidence>
<comment type="caution">
    <text evidence="5">The sequence shown here is derived from an EMBL/GenBank/DDBJ whole genome shotgun (WGS) entry which is preliminary data.</text>
</comment>
<keyword evidence="4" id="KW-0175">Coiled coil</keyword>
<evidence type="ECO:0000256" key="4">
    <source>
        <dbReference type="SAM" id="Coils"/>
    </source>
</evidence>
<gene>
    <name evidence="5" type="ORF">ENUP19_0050G0079</name>
    <name evidence="6" type="ORF">ENUP19_0278G0003</name>
</gene>
<evidence type="ECO:0000256" key="2">
    <source>
        <dbReference type="ARBA" id="ARBA00022840"/>
    </source>
</evidence>
<proteinExistence type="inferred from homology"/>
<feature type="coiled-coil region" evidence="4">
    <location>
        <begin position="397"/>
        <end position="428"/>
    </location>
</feature>
<dbReference type="SUPFAM" id="SSF100920">
    <property type="entry name" value="Heat shock protein 70kD (HSP70), peptide-binding domain"/>
    <property type="match status" value="1"/>
</dbReference>
<evidence type="ECO:0000313" key="5">
    <source>
        <dbReference type="EMBL" id="GAB1220297.1"/>
    </source>
</evidence>
<organism evidence="5 7">
    <name type="scientific">Entamoeba nuttalli</name>
    <dbReference type="NCBI Taxonomy" id="412467"/>
    <lineage>
        <taxon>Eukaryota</taxon>
        <taxon>Amoebozoa</taxon>
        <taxon>Evosea</taxon>
        <taxon>Archamoebae</taxon>
        <taxon>Mastigamoebida</taxon>
        <taxon>Entamoebidae</taxon>
        <taxon>Entamoeba</taxon>
    </lineage>
</organism>
<keyword evidence="2 3" id="KW-0067">ATP-binding</keyword>
<comment type="similarity">
    <text evidence="3">Belongs to the heat shock protein 70 family.</text>
</comment>
<accession>A0ABQ0DBR2</accession>
<evidence type="ECO:0000256" key="3">
    <source>
        <dbReference type="RuleBase" id="RU003322"/>
    </source>
</evidence>
<dbReference type="Gene3D" id="3.30.420.40">
    <property type="match status" value="2"/>
</dbReference>
<keyword evidence="7" id="KW-1185">Reference proteome</keyword>
<dbReference type="EMBL" id="BAAFRS010000050">
    <property type="protein sequence ID" value="GAB1220297.1"/>
    <property type="molecule type" value="Genomic_DNA"/>
</dbReference>
<dbReference type="Gene3D" id="2.60.34.10">
    <property type="entry name" value="Substrate Binding Domain Of DNAk, Chain A, domain 1"/>
    <property type="match status" value="1"/>
</dbReference>
<reference evidence="5 7" key="1">
    <citation type="journal article" date="2019" name="PLoS Negl. Trop. Dis.">
        <title>Whole genome sequencing of Entamoeba nuttalli reveals mammalian host-related molecular signatures and a novel octapeptide-repeat surface protein.</title>
        <authorList>
            <person name="Tanaka M."/>
            <person name="Makiuchi T."/>
            <person name="Komiyama T."/>
            <person name="Shiina T."/>
            <person name="Osaki K."/>
            <person name="Tachibana H."/>
        </authorList>
    </citation>
    <scope>NUCLEOTIDE SEQUENCE [LARGE SCALE GENOMIC DNA]</scope>
    <source>
        <strain evidence="5 7">P19-061405</strain>
    </source>
</reference>